<dbReference type="AlphaFoldDB" id="A0AAR2JRM1"/>
<reference evidence="2 3" key="1">
    <citation type="submission" date="2020-10" db="EMBL/GenBank/DDBJ databases">
        <title>Pygocentrus nattereri (red-bellied piranha) genome, fPygNat1, primary haplotype.</title>
        <authorList>
            <person name="Myers G."/>
            <person name="Meyer A."/>
            <person name="Karagic N."/>
            <person name="Pippel M."/>
            <person name="Winkler S."/>
            <person name="Tracey A."/>
            <person name="Wood J."/>
            <person name="Formenti G."/>
            <person name="Howe K."/>
            <person name="Fedrigo O."/>
            <person name="Jarvis E.D."/>
        </authorList>
    </citation>
    <scope>NUCLEOTIDE SEQUENCE [LARGE SCALE GENOMIC DNA]</scope>
</reference>
<feature type="chain" id="PRO_5043916322" description="C-type lectin domain-containing protein" evidence="1">
    <location>
        <begin position="21"/>
        <end position="74"/>
    </location>
</feature>
<evidence type="ECO:0000256" key="1">
    <source>
        <dbReference type="SAM" id="SignalP"/>
    </source>
</evidence>
<feature type="signal peptide" evidence="1">
    <location>
        <begin position="1"/>
        <end position="20"/>
    </location>
</feature>
<accession>A0AAR2JRM1</accession>
<protein>
    <recommendedName>
        <fullName evidence="4">C-type lectin domain-containing protein</fullName>
    </recommendedName>
</protein>
<sequence>FCLTMLDCVWCLLFENCTYAALCVDQSCCTGHWKYFNGKCYSFSTDVKTWTASRDACVAAGGDLVIISNVEEEV</sequence>
<dbReference type="Gene3D" id="3.10.100.10">
    <property type="entry name" value="Mannose-Binding Protein A, subunit A"/>
    <property type="match status" value="1"/>
</dbReference>
<reference evidence="2" key="2">
    <citation type="submission" date="2025-08" db="UniProtKB">
        <authorList>
            <consortium name="Ensembl"/>
        </authorList>
    </citation>
    <scope>IDENTIFICATION</scope>
</reference>
<proteinExistence type="predicted"/>
<dbReference type="InterPro" id="IPR016186">
    <property type="entry name" value="C-type_lectin-like/link_sf"/>
</dbReference>
<evidence type="ECO:0000313" key="2">
    <source>
        <dbReference type="Ensembl" id="ENSPNAP00000054673.1"/>
    </source>
</evidence>
<dbReference type="InterPro" id="IPR050828">
    <property type="entry name" value="C-type_lectin/matrix_domain"/>
</dbReference>
<dbReference type="Ensembl" id="ENSPNAT00000066495.1">
    <property type="protein sequence ID" value="ENSPNAP00000054673.1"/>
    <property type="gene ID" value="ENSPNAG00000037373.1"/>
</dbReference>
<reference evidence="2" key="3">
    <citation type="submission" date="2025-09" db="UniProtKB">
        <authorList>
            <consortium name="Ensembl"/>
        </authorList>
    </citation>
    <scope>IDENTIFICATION</scope>
</reference>
<dbReference type="Proteomes" id="UP001501920">
    <property type="component" value="Chromosome 2"/>
</dbReference>
<dbReference type="PANTHER" id="PTHR45710:SF26">
    <property type="entry name" value="RH26557P"/>
    <property type="match status" value="1"/>
</dbReference>
<name>A0AAR2JRM1_PYGNA</name>
<evidence type="ECO:0008006" key="4">
    <source>
        <dbReference type="Google" id="ProtNLM"/>
    </source>
</evidence>
<dbReference type="SUPFAM" id="SSF56436">
    <property type="entry name" value="C-type lectin-like"/>
    <property type="match status" value="1"/>
</dbReference>
<dbReference type="PANTHER" id="PTHR45710">
    <property type="entry name" value="C-TYPE LECTIN DOMAIN-CONTAINING PROTEIN 180"/>
    <property type="match status" value="1"/>
</dbReference>
<dbReference type="InterPro" id="IPR016187">
    <property type="entry name" value="CTDL_fold"/>
</dbReference>
<dbReference type="GeneTree" id="ENSGT01030000235604"/>
<keyword evidence="3" id="KW-1185">Reference proteome</keyword>
<organism evidence="2 3">
    <name type="scientific">Pygocentrus nattereri</name>
    <name type="common">Red-bellied piranha</name>
    <dbReference type="NCBI Taxonomy" id="42514"/>
    <lineage>
        <taxon>Eukaryota</taxon>
        <taxon>Metazoa</taxon>
        <taxon>Chordata</taxon>
        <taxon>Craniata</taxon>
        <taxon>Vertebrata</taxon>
        <taxon>Euteleostomi</taxon>
        <taxon>Actinopterygii</taxon>
        <taxon>Neopterygii</taxon>
        <taxon>Teleostei</taxon>
        <taxon>Ostariophysi</taxon>
        <taxon>Characiformes</taxon>
        <taxon>Characoidei</taxon>
        <taxon>Pygocentrus</taxon>
    </lineage>
</organism>
<keyword evidence="1" id="KW-0732">Signal</keyword>
<evidence type="ECO:0000313" key="3">
    <source>
        <dbReference type="Proteomes" id="UP001501920"/>
    </source>
</evidence>